<dbReference type="PANTHER" id="PTHR13742:SF17">
    <property type="entry name" value="RE32990P-RELATED"/>
    <property type="match status" value="1"/>
</dbReference>
<dbReference type="GO" id="GO:0005634">
    <property type="term" value="C:nucleus"/>
    <property type="evidence" value="ECO:0007669"/>
    <property type="project" value="InterPro"/>
</dbReference>
<proteinExistence type="predicted"/>
<name>A0A4Z2E8N0_9TELE</name>
<dbReference type="SUPFAM" id="SSF47954">
    <property type="entry name" value="Cyclin-like"/>
    <property type="match status" value="1"/>
</dbReference>
<evidence type="ECO:0000256" key="1">
    <source>
        <dbReference type="SAM" id="MobiDB-lite"/>
    </source>
</evidence>
<dbReference type="AlphaFoldDB" id="A0A4Z2E8N0"/>
<dbReference type="GO" id="GO:0000977">
    <property type="term" value="F:RNA polymerase II transcription regulatory region sequence-specific DNA binding"/>
    <property type="evidence" value="ECO:0007669"/>
    <property type="project" value="TreeGrafter"/>
</dbReference>
<feature type="region of interest" description="Disordered" evidence="1">
    <location>
        <begin position="92"/>
        <end position="114"/>
    </location>
</feature>
<dbReference type="InterPro" id="IPR028309">
    <property type="entry name" value="RB_fam"/>
</dbReference>
<dbReference type="Pfam" id="PF01857">
    <property type="entry name" value="RB_B"/>
    <property type="match status" value="1"/>
</dbReference>
<dbReference type="GO" id="GO:0000785">
    <property type="term" value="C:chromatin"/>
    <property type="evidence" value="ECO:0007669"/>
    <property type="project" value="TreeGrafter"/>
</dbReference>
<evidence type="ECO:0000313" key="3">
    <source>
        <dbReference type="EMBL" id="TNN25168.1"/>
    </source>
</evidence>
<organism evidence="3 4">
    <name type="scientific">Liparis tanakae</name>
    <name type="common">Tanaka's snailfish</name>
    <dbReference type="NCBI Taxonomy" id="230148"/>
    <lineage>
        <taxon>Eukaryota</taxon>
        <taxon>Metazoa</taxon>
        <taxon>Chordata</taxon>
        <taxon>Craniata</taxon>
        <taxon>Vertebrata</taxon>
        <taxon>Euteleostomi</taxon>
        <taxon>Actinopterygii</taxon>
        <taxon>Neopterygii</taxon>
        <taxon>Teleostei</taxon>
        <taxon>Neoteleostei</taxon>
        <taxon>Acanthomorphata</taxon>
        <taxon>Eupercaria</taxon>
        <taxon>Perciformes</taxon>
        <taxon>Cottioidei</taxon>
        <taxon>Cottales</taxon>
        <taxon>Liparidae</taxon>
        <taxon>Liparis</taxon>
    </lineage>
</organism>
<dbReference type="InterPro" id="IPR002719">
    <property type="entry name" value="RB_B"/>
</dbReference>
<comment type="caution">
    <text evidence="3">The sequence shown here is derived from an EMBL/GenBank/DDBJ whole genome shotgun (WGS) entry which is preliminary data.</text>
</comment>
<feature type="region of interest" description="Disordered" evidence="1">
    <location>
        <begin position="199"/>
        <end position="218"/>
    </location>
</feature>
<evidence type="ECO:0000259" key="2">
    <source>
        <dbReference type="Pfam" id="PF01857"/>
    </source>
</evidence>
<dbReference type="GO" id="GO:0006357">
    <property type="term" value="P:regulation of transcription by RNA polymerase II"/>
    <property type="evidence" value="ECO:0007669"/>
    <property type="project" value="InterPro"/>
</dbReference>
<dbReference type="Proteomes" id="UP000314294">
    <property type="component" value="Unassembled WGS sequence"/>
</dbReference>
<keyword evidence="4" id="KW-1185">Reference proteome</keyword>
<reference evidence="3 4" key="1">
    <citation type="submission" date="2019-03" db="EMBL/GenBank/DDBJ databases">
        <title>First draft genome of Liparis tanakae, snailfish: a comprehensive survey of snailfish specific genes.</title>
        <authorList>
            <person name="Kim W."/>
            <person name="Song I."/>
            <person name="Jeong J.-H."/>
            <person name="Kim D."/>
            <person name="Kim S."/>
            <person name="Ryu S."/>
            <person name="Song J.Y."/>
            <person name="Lee S.K."/>
        </authorList>
    </citation>
    <scope>NUCLEOTIDE SEQUENCE [LARGE SCALE GENOMIC DNA]</scope>
    <source>
        <tissue evidence="3">Muscle</tissue>
    </source>
</reference>
<feature type="compositionally biased region" description="Basic residues" evidence="1">
    <location>
        <begin position="199"/>
        <end position="213"/>
    </location>
</feature>
<gene>
    <name evidence="3" type="primary">Rbl2_0</name>
    <name evidence="3" type="ORF">EYF80_064704</name>
</gene>
<sequence>MARRLQELSSSLSVSTELRLKVWTCLEFSLVHRTDLMADRHLDQLLMCAVYIMAKVTRVEIPFRRIMKCYRSQPLVNDNVCNNVLMSNAVHHHNGAAPPTPDTPSTRYPEAPGRETGSLIHFYNRIYTTRMQRFAERFSPTAAVRGAFCGGRHGGQRAVLTLTLSAGALASFVSVPPAAEGVVWATAAVRLLPRLRLTSRHRRRRRPRRPRRPRPQDRRAELLLQLQPPRGLQTGRWKRIVVSSHGILK</sequence>
<dbReference type="OrthoDB" id="844594at2759"/>
<dbReference type="GO" id="GO:0030154">
    <property type="term" value="P:cell differentiation"/>
    <property type="evidence" value="ECO:0007669"/>
    <property type="project" value="TreeGrafter"/>
</dbReference>
<dbReference type="InterPro" id="IPR036915">
    <property type="entry name" value="Cyclin-like_sf"/>
</dbReference>
<accession>A0A4Z2E8N0</accession>
<feature type="domain" description="Retinoblastoma-associated protein B-box" evidence="2">
    <location>
        <begin position="2"/>
        <end position="132"/>
    </location>
</feature>
<dbReference type="GO" id="GO:2000134">
    <property type="term" value="P:negative regulation of G1/S transition of mitotic cell cycle"/>
    <property type="evidence" value="ECO:0007669"/>
    <property type="project" value="TreeGrafter"/>
</dbReference>
<protein>
    <submittedName>
        <fullName evidence="3">Retinoblastoma-like protein 2</fullName>
    </submittedName>
</protein>
<dbReference type="EMBL" id="SRLO01013261">
    <property type="protein sequence ID" value="TNN25168.1"/>
    <property type="molecule type" value="Genomic_DNA"/>
</dbReference>
<dbReference type="Gene3D" id="1.10.472.10">
    <property type="entry name" value="Cyclin-like"/>
    <property type="match status" value="1"/>
</dbReference>
<dbReference type="PANTHER" id="PTHR13742">
    <property type="entry name" value="RETINOBLASTOMA-ASSOCIATED PROTEIN RB -RELATED"/>
    <property type="match status" value="1"/>
</dbReference>
<dbReference type="GO" id="GO:0005667">
    <property type="term" value="C:transcription regulator complex"/>
    <property type="evidence" value="ECO:0007669"/>
    <property type="project" value="TreeGrafter"/>
</dbReference>
<evidence type="ECO:0000313" key="4">
    <source>
        <dbReference type="Proteomes" id="UP000314294"/>
    </source>
</evidence>